<reference evidence="18" key="2">
    <citation type="submission" date="2025-08" db="UniProtKB">
        <authorList>
            <consortium name="Ensembl"/>
        </authorList>
    </citation>
    <scope>IDENTIFICATION</scope>
</reference>
<evidence type="ECO:0000256" key="3">
    <source>
        <dbReference type="ARBA" id="ARBA00022475"/>
    </source>
</evidence>
<dbReference type="Pfam" id="PF00041">
    <property type="entry name" value="fn3"/>
    <property type="match status" value="6"/>
</dbReference>
<dbReference type="InterPro" id="IPR003961">
    <property type="entry name" value="FN3_dom"/>
</dbReference>
<dbReference type="Proteomes" id="UP000472266">
    <property type="component" value="Chromosome 10"/>
</dbReference>
<feature type="chain" id="PRO_5025504517" description="Neogenin" evidence="15">
    <location>
        <begin position="28"/>
        <end position="1388"/>
    </location>
</feature>
<dbReference type="SMART" id="SM00060">
    <property type="entry name" value="FN3"/>
    <property type="match status" value="6"/>
</dbReference>
<dbReference type="Pfam" id="PF13927">
    <property type="entry name" value="Ig_3"/>
    <property type="match status" value="1"/>
</dbReference>
<dbReference type="PANTHER" id="PTHR44170">
    <property type="entry name" value="PROTEIN SIDEKICK"/>
    <property type="match status" value="1"/>
</dbReference>
<dbReference type="FunFam" id="2.60.40.10:FF:000777">
    <property type="entry name" value="Neogenin 1"/>
    <property type="match status" value="1"/>
</dbReference>
<feature type="domain" description="Ig-like" evidence="16">
    <location>
        <begin position="47"/>
        <end position="142"/>
    </location>
</feature>
<keyword evidence="10" id="KW-0325">Glycoprotein</keyword>
<feature type="domain" description="Fibronectin type-III" evidence="17">
    <location>
        <begin position="850"/>
        <end position="946"/>
    </location>
</feature>
<dbReference type="CDD" id="cd05722">
    <property type="entry name" value="IgI_1_Neogenin_like"/>
    <property type="match status" value="1"/>
</dbReference>
<dbReference type="PROSITE" id="PS50853">
    <property type="entry name" value="FN3"/>
    <property type="match status" value="6"/>
</dbReference>
<feature type="domain" description="Fibronectin type-III" evidence="17">
    <location>
        <begin position="436"/>
        <end position="530"/>
    </location>
</feature>
<dbReference type="FunFam" id="2.60.40.10:FF:000216">
    <property type="entry name" value="neogenin isoform X1"/>
    <property type="match status" value="1"/>
</dbReference>
<dbReference type="GO" id="GO:0005886">
    <property type="term" value="C:plasma membrane"/>
    <property type="evidence" value="ECO:0007669"/>
    <property type="project" value="UniProtKB-SubCell"/>
</dbReference>
<keyword evidence="3" id="KW-1003">Cell membrane</keyword>
<reference evidence="18" key="3">
    <citation type="submission" date="2025-09" db="UniProtKB">
        <authorList>
            <consortium name="Ensembl"/>
        </authorList>
    </citation>
    <scope>IDENTIFICATION</scope>
</reference>
<keyword evidence="9" id="KW-1015">Disulfide bond</keyword>
<protein>
    <recommendedName>
        <fullName evidence="12">Neogenin</fullName>
    </recommendedName>
</protein>
<evidence type="ECO:0000256" key="6">
    <source>
        <dbReference type="ARBA" id="ARBA00022889"/>
    </source>
</evidence>
<comment type="subcellular location">
    <subcellularLocation>
        <location evidence="1">Cell membrane</location>
        <topology evidence="1">Single-pass type I membrane protein</topology>
    </subcellularLocation>
</comment>
<dbReference type="Pfam" id="PF06583">
    <property type="entry name" value="Neogenin_C"/>
    <property type="match status" value="1"/>
</dbReference>
<dbReference type="InterPro" id="IPR036179">
    <property type="entry name" value="Ig-like_dom_sf"/>
</dbReference>
<evidence type="ECO:0000259" key="16">
    <source>
        <dbReference type="PROSITE" id="PS50835"/>
    </source>
</evidence>
<sequence length="1388" mass="152190">MAEGRARRLLGSLWIALLLGQPDPAGAAARSGSQSLHTGSLVRTFTPFYFLVEPTDILSVRGASVIMNCSAYCETSPKIEWKKDGTFLNLVSDDRRQLLPDGSLLINSVVHSKHNKPDEGYYQCVATVESLGTIVSRTAKLTVAGLPRFSSQPEASSVPRGSSAILNCEVNADLAPFVRWEQERQPLLLDERVFKLPSGALIISNATDTDGGLYRCVIESGGTPKYSDEAELKVLPDPEEPQDLIFVRQPSSLTKLIGQNAVFPCVAVGFPVPYIRWTRNEEELITEGSGRFLLLAGGSLEISEVTEQDAGTYTCIADNGNDTIEAQAELTVQVLPEFLKRPANIYAYESMDIVFECEVTGKPTPTVKWVKNGDMVIPSDYFKIIKEHNLQVLGLVKSDEGFYQCIAENDVGNAQAGAQLIILDLAPATTGPLPSAPRDVVATLVSTRFIRLTWRTPVSDPQGDNLTYSIFYTKEGINRERVENTSRPGETQVMIQNLMPETVYVFRVVAQNKHGPGESSAPLKVATQPEVQLPGPAPNIRALATSPTSVTVTWETPLSGNGEIQNYKLYHMEKGQDTEQDVDVAGLSYTINGLKKYTEYSFRVVAYNKHGPGVSTQDVVVRTLSDVPSAPPQNLTLEVRNSKSIMLHWQPPPAGTHSGQITGYKIRYRKVSRKSDVTESIGGTQLYQLIEGLERGTEYSFRVAALTVNGTGPATDWVSAETFESDLDETRVPEVPSSLHVRPLVTSIVVSWTPPENQNIVVRGYAIGYGIGSPHAQTIKVDYKQRYYTIENLDPSSHYVITLKAFNNVGEGIPLYESAVTRPHSDTSEVDLFVINAPYTPVPDPSPMMPPVGVQASILSHDTIRITWADNSLPKNQKITDARYYTVRWKTNIPANTKYKTANATTLSYLVTGLKPNTLYEFSVMVTKGRRSSTWSMTAHGTTFELVPTSPPKDVTVVSKEGKPRTIIVNWQPPSEANGKITGYIIYYSTDVNAEIHDWVIEPVVGNRLTHQIQELTLDTPYYFKIQARNSKGMGPMSEAVQFRTPKALGSAGKGSRPVDIGPDYKPPLGGSNSPHGSPTSPLDSNMLLVIIVSVGVITIVIVVIVAVFCTRRTTSHQKKKRAACKSVNGSHKYKGNSKDVKPPDLWIHHERLELKPIDKSPDPNPIMTDTPIPRNSQDITPVDNSMDSNIHQRRNSYRGHESEDSMSTLAGRRGMRPKMMMPFDSQPPQQSVRNTPSTDTMPASSSQTCADHQDLESTTGSYLANAQDEDSAQNLPTAHVRPSHPLKSFAVPAVPPAGSSYDPALPSTPLLTQQALTHPVHSVKTASIGTLGRTRPPMPVVVPSAPDVQETTRMLEDSESNYEPDELTKEMAHLEGLMKDLNAITTA</sequence>
<dbReference type="CDD" id="cd00063">
    <property type="entry name" value="FN3"/>
    <property type="match status" value="6"/>
</dbReference>
<evidence type="ECO:0000256" key="12">
    <source>
        <dbReference type="ARBA" id="ARBA00074043"/>
    </source>
</evidence>
<feature type="domain" description="Fibronectin type-III" evidence="17">
    <location>
        <begin position="536"/>
        <end position="626"/>
    </location>
</feature>
<dbReference type="PRINTS" id="PR00014">
    <property type="entry name" value="FNTYPEIII"/>
</dbReference>
<dbReference type="PANTHER" id="PTHR44170:SF14">
    <property type="entry name" value="NEOGENIN"/>
    <property type="match status" value="1"/>
</dbReference>
<evidence type="ECO:0000313" key="19">
    <source>
        <dbReference type="Proteomes" id="UP000472266"/>
    </source>
</evidence>
<feature type="domain" description="Ig-like" evidence="16">
    <location>
        <begin position="241"/>
        <end position="331"/>
    </location>
</feature>
<proteinExistence type="inferred from homology"/>
<keyword evidence="19" id="KW-1185">Reference proteome</keyword>
<dbReference type="CDD" id="cd05723">
    <property type="entry name" value="IgI_4_Neogenin_like"/>
    <property type="match status" value="1"/>
</dbReference>
<dbReference type="FunFam" id="2.60.40.10:FF:000101">
    <property type="entry name" value="Neogenin isoform 1"/>
    <property type="match status" value="1"/>
</dbReference>
<feature type="domain" description="Fibronectin type-III" evidence="17">
    <location>
        <begin position="735"/>
        <end position="825"/>
    </location>
</feature>
<evidence type="ECO:0000256" key="1">
    <source>
        <dbReference type="ARBA" id="ARBA00004251"/>
    </source>
</evidence>
<evidence type="ECO:0000256" key="8">
    <source>
        <dbReference type="ARBA" id="ARBA00023136"/>
    </source>
</evidence>
<evidence type="ECO:0000313" key="18">
    <source>
        <dbReference type="Ensembl" id="ENSSHBP00005012083.1"/>
    </source>
</evidence>
<keyword evidence="15" id="KW-0732">Signal</keyword>
<dbReference type="InterPro" id="IPR036116">
    <property type="entry name" value="FN3_sf"/>
</dbReference>
<dbReference type="InterPro" id="IPR007110">
    <property type="entry name" value="Ig-like_dom"/>
</dbReference>
<comment type="similarity">
    <text evidence="2">Belongs to the immunoglobulin superfamily. DCC family.</text>
</comment>
<dbReference type="Pfam" id="PF13895">
    <property type="entry name" value="Ig_2"/>
    <property type="match status" value="1"/>
</dbReference>
<dbReference type="FunFam" id="2.60.40.10:FF:000133">
    <property type="entry name" value="Neogenin isoform 1"/>
    <property type="match status" value="1"/>
</dbReference>
<dbReference type="Gene3D" id="2.60.40.10">
    <property type="entry name" value="Immunoglobulins"/>
    <property type="match status" value="10"/>
</dbReference>
<keyword evidence="6" id="KW-0130">Cell adhesion</keyword>
<feature type="compositionally biased region" description="Polar residues" evidence="13">
    <location>
        <begin position="1174"/>
        <end position="1189"/>
    </location>
</feature>
<feature type="region of interest" description="Disordered" evidence="13">
    <location>
        <begin position="1157"/>
        <end position="1189"/>
    </location>
</feature>
<dbReference type="InterPro" id="IPR013783">
    <property type="entry name" value="Ig-like_fold"/>
</dbReference>
<gene>
    <name evidence="18" type="primary">NEO1</name>
</gene>
<dbReference type="InterPro" id="IPR003599">
    <property type="entry name" value="Ig_sub"/>
</dbReference>
<dbReference type="Pfam" id="PF07679">
    <property type="entry name" value="I-set"/>
    <property type="match status" value="2"/>
</dbReference>
<feature type="transmembrane region" description="Helical" evidence="14">
    <location>
        <begin position="1087"/>
        <end position="1111"/>
    </location>
</feature>
<dbReference type="FunFam" id="2.60.40.10:FF:000004">
    <property type="entry name" value="DCC isoform 1"/>
    <property type="match status" value="2"/>
</dbReference>
<evidence type="ECO:0000256" key="2">
    <source>
        <dbReference type="ARBA" id="ARBA00009588"/>
    </source>
</evidence>
<feature type="domain" description="Ig-like" evidence="16">
    <location>
        <begin position="147"/>
        <end position="233"/>
    </location>
</feature>
<dbReference type="SUPFAM" id="SSF48726">
    <property type="entry name" value="Immunoglobulin"/>
    <property type="match status" value="4"/>
</dbReference>
<feature type="compositionally biased region" description="Polar residues" evidence="13">
    <location>
        <begin position="1071"/>
        <end position="1080"/>
    </location>
</feature>
<feature type="domain" description="Ig-like" evidence="16">
    <location>
        <begin position="336"/>
        <end position="421"/>
    </location>
</feature>
<dbReference type="FunFam" id="2.60.40.10:FF:000316">
    <property type="entry name" value="Neogenin 1"/>
    <property type="match status" value="1"/>
</dbReference>
<evidence type="ECO:0000256" key="7">
    <source>
        <dbReference type="ARBA" id="ARBA00022989"/>
    </source>
</evidence>
<dbReference type="InterPro" id="IPR013098">
    <property type="entry name" value="Ig_I-set"/>
</dbReference>
<dbReference type="FunFam" id="2.60.40.10:FF:000106">
    <property type="entry name" value="Neogenin isoform 1"/>
    <property type="match status" value="1"/>
</dbReference>
<dbReference type="SMART" id="SM00409">
    <property type="entry name" value="IG"/>
    <property type="match status" value="4"/>
</dbReference>
<dbReference type="InterPro" id="IPR010560">
    <property type="entry name" value="Neogenin_C"/>
</dbReference>
<feature type="region of interest" description="Disordered" evidence="13">
    <location>
        <begin position="1048"/>
        <end position="1080"/>
    </location>
</feature>
<feature type="signal peptide" evidence="15">
    <location>
        <begin position="1"/>
        <end position="27"/>
    </location>
</feature>
<name>A0A672UAK5_STRHB</name>
<feature type="compositionally biased region" description="Polar residues" evidence="13">
    <location>
        <begin position="1227"/>
        <end position="1250"/>
    </location>
</feature>
<dbReference type="InterPro" id="IPR003598">
    <property type="entry name" value="Ig_sub2"/>
</dbReference>
<evidence type="ECO:0000256" key="9">
    <source>
        <dbReference type="ARBA" id="ARBA00023157"/>
    </source>
</evidence>
<dbReference type="Ensembl" id="ENSSHBT00005014561.1">
    <property type="protein sequence ID" value="ENSSHBP00005012083.1"/>
    <property type="gene ID" value="ENSSHBG00005010436.1"/>
</dbReference>
<keyword evidence="8 14" id="KW-0472">Membrane</keyword>
<evidence type="ECO:0000256" key="10">
    <source>
        <dbReference type="ARBA" id="ARBA00023180"/>
    </source>
</evidence>
<accession>A0A672UAK5</accession>
<organism evidence="18 19">
    <name type="scientific">Strigops habroptila</name>
    <name type="common">Kakapo</name>
    <dbReference type="NCBI Taxonomy" id="2489341"/>
    <lineage>
        <taxon>Eukaryota</taxon>
        <taxon>Metazoa</taxon>
        <taxon>Chordata</taxon>
        <taxon>Craniata</taxon>
        <taxon>Vertebrata</taxon>
        <taxon>Euteleostomi</taxon>
        <taxon>Archelosauria</taxon>
        <taxon>Archosauria</taxon>
        <taxon>Dinosauria</taxon>
        <taxon>Saurischia</taxon>
        <taxon>Theropoda</taxon>
        <taxon>Coelurosauria</taxon>
        <taxon>Aves</taxon>
        <taxon>Neognathae</taxon>
        <taxon>Neoaves</taxon>
        <taxon>Telluraves</taxon>
        <taxon>Australaves</taxon>
        <taxon>Psittaciformes</taxon>
        <taxon>Psittacidae</taxon>
        <taxon>Strigops</taxon>
    </lineage>
</organism>
<feature type="region of interest" description="Disordered" evidence="13">
    <location>
        <begin position="1116"/>
        <end position="1143"/>
    </location>
</feature>
<feature type="domain" description="Fibronectin type-III" evidence="17">
    <location>
        <begin position="951"/>
        <end position="1048"/>
    </location>
</feature>
<evidence type="ECO:0000256" key="13">
    <source>
        <dbReference type="SAM" id="MobiDB-lite"/>
    </source>
</evidence>
<dbReference type="GeneTree" id="ENSGT00940000156684"/>
<feature type="domain" description="Fibronectin type-III" evidence="17">
    <location>
        <begin position="631"/>
        <end position="725"/>
    </location>
</feature>
<keyword evidence="7 14" id="KW-1133">Transmembrane helix</keyword>
<reference evidence="18 19" key="1">
    <citation type="submission" date="2019-11" db="EMBL/GenBank/DDBJ databases">
        <title>Strigops habroptila (kakapo) genome, bStrHab1, primary haplotype, v2.</title>
        <authorList>
            <person name="Jarvis E.D."/>
            <person name="Howard J."/>
            <person name="Rhie A."/>
            <person name="Phillippy A."/>
            <person name="Korlach J."/>
            <person name="Digby A."/>
            <person name="Iorns D."/>
            <person name="Eason D."/>
            <person name="Robertson B."/>
            <person name="Raemaekers T."/>
            <person name="Howe K."/>
            <person name="Lewin H."/>
            <person name="Damas J."/>
            <person name="Hastie A."/>
            <person name="Tracey A."/>
            <person name="Chow W."/>
            <person name="Fedrigo O."/>
        </authorList>
    </citation>
    <scope>NUCLEOTIDE SEQUENCE [LARGE SCALE GENOMIC DNA]</scope>
</reference>
<dbReference type="GO" id="GO:0098609">
    <property type="term" value="P:cell-cell adhesion"/>
    <property type="evidence" value="ECO:0007669"/>
    <property type="project" value="TreeGrafter"/>
</dbReference>
<dbReference type="FunFam" id="2.60.40.10:FF:000189">
    <property type="entry name" value="Neogenin isoform 3"/>
    <property type="match status" value="1"/>
</dbReference>
<evidence type="ECO:0000256" key="5">
    <source>
        <dbReference type="ARBA" id="ARBA00022737"/>
    </source>
</evidence>
<dbReference type="FunFam" id="2.60.40.10:FF:000187">
    <property type="entry name" value="neogenin isoform X2"/>
    <property type="match status" value="1"/>
</dbReference>
<evidence type="ECO:0000256" key="4">
    <source>
        <dbReference type="ARBA" id="ARBA00022692"/>
    </source>
</evidence>
<dbReference type="SMART" id="SM00408">
    <property type="entry name" value="IGc2"/>
    <property type="match status" value="4"/>
</dbReference>
<evidence type="ECO:0000256" key="14">
    <source>
        <dbReference type="SAM" id="Phobius"/>
    </source>
</evidence>
<dbReference type="PROSITE" id="PS50835">
    <property type="entry name" value="IG_LIKE"/>
    <property type="match status" value="4"/>
</dbReference>
<evidence type="ECO:0000259" key="17">
    <source>
        <dbReference type="PROSITE" id="PS50853"/>
    </source>
</evidence>
<evidence type="ECO:0000256" key="11">
    <source>
        <dbReference type="ARBA" id="ARBA00023319"/>
    </source>
</evidence>
<keyword evidence="5" id="KW-0677">Repeat</keyword>
<evidence type="ECO:0000256" key="15">
    <source>
        <dbReference type="SAM" id="SignalP"/>
    </source>
</evidence>
<dbReference type="SUPFAM" id="SSF49265">
    <property type="entry name" value="Fibronectin type III"/>
    <property type="match status" value="3"/>
</dbReference>
<feature type="region of interest" description="Disordered" evidence="13">
    <location>
        <begin position="1218"/>
        <end position="1250"/>
    </location>
</feature>
<keyword evidence="4 14" id="KW-0812">Transmembrane</keyword>
<keyword evidence="11" id="KW-0393">Immunoglobulin domain</keyword>